<evidence type="ECO:0000256" key="4">
    <source>
        <dbReference type="ARBA" id="ARBA00022737"/>
    </source>
</evidence>
<dbReference type="InterPro" id="IPR041552">
    <property type="entry name" value="UvrA_DNA-bd"/>
</dbReference>
<dbReference type="Proteomes" id="UP000886110">
    <property type="component" value="Unassembled WGS sequence"/>
</dbReference>
<gene>
    <name evidence="19" type="primary">uvrA</name>
    <name evidence="19" type="ORF">ENL19_02670</name>
</gene>
<comment type="caution">
    <text evidence="19">The sequence shown here is derived from an EMBL/GenBank/DDBJ whole genome shotgun (WGS) entry which is preliminary data.</text>
</comment>
<keyword evidence="13" id="KW-0234">DNA repair</keyword>
<name>A0A7C5H965_UNCW3</name>
<dbReference type="Pfam" id="PF17755">
    <property type="entry name" value="UvrA_DNA-bind"/>
    <property type="match status" value="1"/>
</dbReference>
<evidence type="ECO:0000256" key="8">
    <source>
        <dbReference type="ARBA" id="ARBA00022771"/>
    </source>
</evidence>
<dbReference type="InterPro" id="IPR004602">
    <property type="entry name" value="UvrA"/>
</dbReference>
<accession>A0A7C5H965</accession>
<keyword evidence="2" id="KW-0963">Cytoplasm</keyword>
<dbReference type="Pfam" id="PF17760">
    <property type="entry name" value="UvrA_inter"/>
    <property type="match status" value="1"/>
</dbReference>
<evidence type="ECO:0000256" key="11">
    <source>
        <dbReference type="ARBA" id="ARBA00022881"/>
    </source>
</evidence>
<dbReference type="AlphaFoldDB" id="A0A7C5H965"/>
<organism evidence="19">
    <name type="scientific">candidate division WOR-3 bacterium</name>
    <dbReference type="NCBI Taxonomy" id="2052148"/>
    <lineage>
        <taxon>Bacteria</taxon>
        <taxon>Bacteria division WOR-3</taxon>
    </lineage>
</organism>
<comment type="similarity">
    <text evidence="14">Belongs to the ABC transporter superfamily. UvrA family.</text>
</comment>
<evidence type="ECO:0000313" key="19">
    <source>
        <dbReference type="EMBL" id="HHE04948.1"/>
    </source>
</evidence>
<keyword evidence="9" id="KW-0862">Zinc</keyword>
<dbReference type="PANTHER" id="PTHR43152">
    <property type="entry name" value="UVRABC SYSTEM PROTEIN A"/>
    <property type="match status" value="1"/>
</dbReference>
<evidence type="ECO:0000256" key="15">
    <source>
        <dbReference type="ARBA" id="ARBA00039316"/>
    </source>
</evidence>
<evidence type="ECO:0000256" key="1">
    <source>
        <dbReference type="ARBA" id="ARBA00004496"/>
    </source>
</evidence>
<dbReference type="GO" id="GO:0005737">
    <property type="term" value="C:cytoplasm"/>
    <property type="evidence" value="ECO:0007669"/>
    <property type="project" value="UniProtKB-SubCell"/>
</dbReference>
<evidence type="ECO:0000259" key="17">
    <source>
        <dbReference type="Pfam" id="PF17755"/>
    </source>
</evidence>
<dbReference type="GO" id="GO:0006289">
    <property type="term" value="P:nucleotide-excision repair"/>
    <property type="evidence" value="ECO:0007669"/>
    <property type="project" value="InterPro"/>
</dbReference>
<dbReference type="EMBL" id="DRTB01000203">
    <property type="protein sequence ID" value="HHE04948.1"/>
    <property type="molecule type" value="Genomic_DNA"/>
</dbReference>
<dbReference type="Gene3D" id="3.30.1490.20">
    <property type="entry name" value="ATP-grasp fold, A domain"/>
    <property type="match status" value="1"/>
</dbReference>
<keyword evidence="12" id="KW-0238">DNA-binding</keyword>
<keyword evidence="8" id="KW-0863">Zinc-finger</keyword>
<feature type="domain" description="UvrA DNA-binding" evidence="17">
    <location>
        <begin position="289"/>
        <end position="378"/>
    </location>
</feature>
<evidence type="ECO:0000256" key="2">
    <source>
        <dbReference type="ARBA" id="ARBA00022490"/>
    </source>
</evidence>
<sequence length="732" mass="82393">MLKEIRVKGARVHNLKNIDVSIPRNKFVVITGLSGSGKSSLAFDAIYAEGQRRYVESLSAYARQFLGIMDKPDVEYIEGLSPAISIEQRKIAKNPRSTVATVTEIYDYLRVLFARVGKPFCYKCGKPITSQTVDEIVDNILKRWKDKRIMVLSPIVRGKKGTYKDLFEKLIKAGFVRAIIDGRMIELEEESPELEKNKKHSIEIVVDRLKVRDEIRSRLSQSIEVSLEKADGMIKIMDTEGNEKIYSERLACTECGISYPEITPRLFSFNSPYGACPLCGALGIKMEIDPELLITDPSLSISEGALEPVSDPRGHLYYIVKHLARRHGFTLQTPWEKIPEDGKQALLYGDEGYEGIATTLFRRYHETESDWMKYEIEKYMSIQPCPACKGKRLRKEALSILINGRNIADVVAMNIEKAIEFFENIKFNKTEWLIAKELVKEIKKRLRFLLDVGLRYLTLDRPTESLAGGEAQRVHLATQIGSGLMGILYVLDEPSIGLHPRDIKRLVKTLKGLRDIGNTILVVEHDEETIRSADYVIDLGPGAGNDGGYVVVTGPPEKIVNYEGSITGAYLSGRKKIKIPEKRRKPKGRFLTIRGAEGNNLKNIDVKIPLGLFVCITGVSGSGKSTLLLDILYRALARMYYGSRLVPLKHKGIEGTEYIDKVINIDQSPIGRTPRSNPGTYTGVYTPIREFYSSLPEARIRGYKPGRFSFNVRGGRCEKCEGQGVIKVEMHF</sequence>
<dbReference type="InterPro" id="IPR027417">
    <property type="entry name" value="P-loop_NTPase"/>
</dbReference>
<dbReference type="PANTHER" id="PTHR43152:SF3">
    <property type="entry name" value="UVRABC SYSTEM PROTEIN A"/>
    <property type="match status" value="1"/>
</dbReference>
<keyword evidence="3" id="KW-0479">Metal-binding</keyword>
<dbReference type="GO" id="GO:0016887">
    <property type="term" value="F:ATP hydrolysis activity"/>
    <property type="evidence" value="ECO:0007669"/>
    <property type="project" value="InterPro"/>
</dbReference>
<dbReference type="GO" id="GO:0005524">
    <property type="term" value="F:ATP binding"/>
    <property type="evidence" value="ECO:0007669"/>
    <property type="project" value="UniProtKB-KW"/>
</dbReference>
<dbReference type="GO" id="GO:0004518">
    <property type="term" value="F:nuclease activity"/>
    <property type="evidence" value="ECO:0007669"/>
    <property type="project" value="UniProtKB-KW"/>
</dbReference>
<feature type="non-terminal residue" evidence="19">
    <location>
        <position position="732"/>
    </location>
</feature>
<evidence type="ECO:0000256" key="16">
    <source>
        <dbReference type="ARBA" id="ARBA00042156"/>
    </source>
</evidence>
<evidence type="ECO:0000256" key="5">
    <source>
        <dbReference type="ARBA" id="ARBA00022741"/>
    </source>
</evidence>
<proteinExistence type="inferred from homology"/>
<evidence type="ECO:0000256" key="3">
    <source>
        <dbReference type="ARBA" id="ARBA00022723"/>
    </source>
</evidence>
<evidence type="ECO:0000259" key="18">
    <source>
        <dbReference type="Pfam" id="PF17760"/>
    </source>
</evidence>
<dbReference type="InterPro" id="IPR013815">
    <property type="entry name" value="ATP_grasp_subdomain_1"/>
</dbReference>
<keyword evidence="7" id="KW-0228">DNA excision</keyword>
<dbReference type="Gene3D" id="1.20.1580.10">
    <property type="entry name" value="ABC transporter ATPase like domain"/>
    <property type="match status" value="1"/>
</dbReference>
<keyword evidence="5" id="KW-0547">Nucleotide-binding</keyword>
<dbReference type="InterPro" id="IPR041102">
    <property type="entry name" value="UvrA_inter"/>
</dbReference>
<evidence type="ECO:0000256" key="7">
    <source>
        <dbReference type="ARBA" id="ARBA00022769"/>
    </source>
</evidence>
<keyword evidence="6" id="KW-0227">DNA damage</keyword>
<evidence type="ECO:0000256" key="9">
    <source>
        <dbReference type="ARBA" id="ARBA00022833"/>
    </source>
</evidence>
<dbReference type="NCBIfam" id="TIGR00630">
    <property type="entry name" value="uvra"/>
    <property type="match status" value="1"/>
</dbReference>
<keyword evidence="11" id="KW-0267">Excision nuclease</keyword>
<evidence type="ECO:0000256" key="14">
    <source>
        <dbReference type="ARBA" id="ARBA00038000"/>
    </source>
</evidence>
<keyword evidence="4" id="KW-0677">Repeat</keyword>
<evidence type="ECO:0000256" key="13">
    <source>
        <dbReference type="ARBA" id="ARBA00023204"/>
    </source>
</evidence>
<protein>
    <recommendedName>
        <fullName evidence="15">UvrABC system protein A</fullName>
    </recommendedName>
    <alternativeName>
        <fullName evidence="16">Excinuclease ABC subunit A</fullName>
    </alternativeName>
</protein>
<dbReference type="SUPFAM" id="SSF52540">
    <property type="entry name" value="P-loop containing nucleoside triphosphate hydrolases"/>
    <property type="match status" value="2"/>
</dbReference>
<reference evidence="19" key="1">
    <citation type="journal article" date="2020" name="mSystems">
        <title>Genome- and Community-Level Interaction Insights into Carbon Utilization and Element Cycling Functions of Hydrothermarchaeota in Hydrothermal Sediment.</title>
        <authorList>
            <person name="Zhou Z."/>
            <person name="Liu Y."/>
            <person name="Xu W."/>
            <person name="Pan J."/>
            <person name="Luo Z.H."/>
            <person name="Li M."/>
        </authorList>
    </citation>
    <scope>NUCLEOTIDE SEQUENCE [LARGE SCALE GENOMIC DNA]</scope>
    <source>
        <strain evidence="19">HyVt-74</strain>
    </source>
</reference>
<dbReference type="Gene3D" id="1.10.8.280">
    <property type="entry name" value="ABC transporter ATPase domain-like"/>
    <property type="match status" value="1"/>
</dbReference>
<evidence type="ECO:0000256" key="6">
    <source>
        <dbReference type="ARBA" id="ARBA00022763"/>
    </source>
</evidence>
<dbReference type="Gene3D" id="3.40.50.300">
    <property type="entry name" value="P-loop containing nucleotide triphosphate hydrolases"/>
    <property type="match status" value="2"/>
</dbReference>
<comment type="subcellular location">
    <subcellularLocation>
        <location evidence="1">Cytoplasm</location>
    </subcellularLocation>
</comment>
<evidence type="ECO:0000256" key="12">
    <source>
        <dbReference type="ARBA" id="ARBA00023125"/>
    </source>
</evidence>
<keyword evidence="10" id="KW-0067">ATP-binding</keyword>
<dbReference type="GO" id="GO:0008270">
    <property type="term" value="F:zinc ion binding"/>
    <property type="evidence" value="ECO:0007669"/>
    <property type="project" value="UniProtKB-KW"/>
</dbReference>
<evidence type="ECO:0000256" key="10">
    <source>
        <dbReference type="ARBA" id="ARBA00022840"/>
    </source>
</evidence>
<dbReference type="GO" id="GO:0003677">
    <property type="term" value="F:DNA binding"/>
    <property type="evidence" value="ECO:0007669"/>
    <property type="project" value="UniProtKB-KW"/>
</dbReference>
<dbReference type="GO" id="GO:0009380">
    <property type="term" value="C:excinuclease repair complex"/>
    <property type="evidence" value="ECO:0007669"/>
    <property type="project" value="InterPro"/>
</dbReference>
<feature type="domain" description="UvrA interaction" evidence="18">
    <location>
        <begin position="131"/>
        <end position="237"/>
    </location>
</feature>